<dbReference type="RefSeq" id="WP_006980207.1">
    <property type="nucleotide sequence ID" value="NZ_ABVL01000007.1"/>
</dbReference>
<evidence type="ECO:0000313" key="2">
    <source>
        <dbReference type="EMBL" id="EDY19706.1"/>
    </source>
</evidence>
<comment type="caution">
    <text evidence="2">The sequence shown here is derived from an EMBL/GenBank/DDBJ whole genome shotgun (WGS) entry which is preliminary data.</text>
</comment>
<keyword evidence="1" id="KW-0812">Transmembrane</keyword>
<feature type="transmembrane region" description="Helical" evidence="1">
    <location>
        <begin position="70"/>
        <end position="91"/>
    </location>
</feature>
<organism evidence="2 3">
    <name type="scientific">Chthoniobacter flavus Ellin428</name>
    <dbReference type="NCBI Taxonomy" id="497964"/>
    <lineage>
        <taxon>Bacteria</taxon>
        <taxon>Pseudomonadati</taxon>
        <taxon>Verrucomicrobiota</taxon>
        <taxon>Spartobacteria</taxon>
        <taxon>Chthoniobacterales</taxon>
        <taxon>Chthoniobacteraceae</taxon>
        <taxon>Chthoniobacter</taxon>
    </lineage>
</organism>
<protein>
    <submittedName>
        <fullName evidence="2">Uncharacterized protein</fullName>
    </submittedName>
</protein>
<name>B4D1U4_9BACT</name>
<keyword evidence="3" id="KW-1185">Reference proteome</keyword>
<accession>B4D1U4</accession>
<dbReference type="InParanoid" id="B4D1U4"/>
<dbReference type="EMBL" id="ABVL01000007">
    <property type="protein sequence ID" value="EDY19706.1"/>
    <property type="molecule type" value="Genomic_DNA"/>
</dbReference>
<dbReference type="Proteomes" id="UP000005824">
    <property type="component" value="Unassembled WGS sequence"/>
</dbReference>
<feature type="transmembrane region" description="Helical" evidence="1">
    <location>
        <begin position="26"/>
        <end position="50"/>
    </location>
</feature>
<dbReference type="AlphaFoldDB" id="B4D1U4"/>
<keyword evidence="1" id="KW-1133">Transmembrane helix</keyword>
<gene>
    <name evidence="2" type="ORF">CfE428DRAFT_2882</name>
</gene>
<reference evidence="2 3" key="1">
    <citation type="journal article" date="2011" name="J. Bacteriol.">
        <title>Genome sequence of Chthoniobacter flavus Ellin428, an aerobic heterotrophic soil bacterium.</title>
        <authorList>
            <person name="Kant R."/>
            <person name="van Passel M.W."/>
            <person name="Palva A."/>
            <person name="Lucas S."/>
            <person name="Lapidus A."/>
            <person name="Glavina Del Rio T."/>
            <person name="Dalin E."/>
            <person name="Tice H."/>
            <person name="Bruce D."/>
            <person name="Goodwin L."/>
            <person name="Pitluck S."/>
            <person name="Larimer F.W."/>
            <person name="Land M.L."/>
            <person name="Hauser L."/>
            <person name="Sangwan P."/>
            <person name="de Vos W.M."/>
            <person name="Janssen P.H."/>
            <person name="Smidt H."/>
        </authorList>
    </citation>
    <scope>NUCLEOTIDE SEQUENCE [LARGE SCALE GENOMIC DNA]</scope>
    <source>
        <strain evidence="2 3">Ellin428</strain>
    </source>
</reference>
<evidence type="ECO:0000256" key="1">
    <source>
        <dbReference type="SAM" id="Phobius"/>
    </source>
</evidence>
<keyword evidence="1" id="KW-0472">Membrane</keyword>
<proteinExistence type="predicted"/>
<sequence>MSTSTSSRIRSLPSAARAFLTKYLKFALRGFLVGYLLFPVCGLALLLSLWCQHSPHFHYAWDLMRAMLFGPFQLFFVSSGVVMALFAIPYANETQREA</sequence>
<evidence type="ECO:0000313" key="3">
    <source>
        <dbReference type="Proteomes" id="UP000005824"/>
    </source>
</evidence>